<dbReference type="Gene3D" id="1.10.3210.10">
    <property type="entry name" value="Hypothetical protein af1432"/>
    <property type="match status" value="1"/>
</dbReference>
<dbReference type="PROSITE" id="PS51832">
    <property type="entry name" value="HD_GYP"/>
    <property type="match status" value="1"/>
</dbReference>
<organism evidence="2">
    <name type="scientific">bioreactor metagenome</name>
    <dbReference type="NCBI Taxonomy" id="1076179"/>
    <lineage>
        <taxon>unclassified sequences</taxon>
        <taxon>metagenomes</taxon>
        <taxon>ecological metagenomes</taxon>
    </lineage>
</organism>
<dbReference type="SUPFAM" id="SSF109604">
    <property type="entry name" value="HD-domain/PDEase-like"/>
    <property type="match status" value="1"/>
</dbReference>
<feature type="domain" description="HD-GYP" evidence="1">
    <location>
        <begin position="1"/>
        <end position="156"/>
    </location>
</feature>
<dbReference type="InterPro" id="IPR037522">
    <property type="entry name" value="HD_GYP_dom"/>
</dbReference>
<reference evidence="2" key="1">
    <citation type="submission" date="2019-08" db="EMBL/GenBank/DDBJ databases">
        <authorList>
            <person name="Kucharzyk K."/>
            <person name="Murdoch R.W."/>
            <person name="Higgins S."/>
            <person name="Loffler F."/>
        </authorList>
    </citation>
    <scope>NUCLEOTIDE SEQUENCE</scope>
</reference>
<dbReference type="Pfam" id="PF13487">
    <property type="entry name" value="HD_5"/>
    <property type="match status" value="1"/>
</dbReference>
<keyword evidence="2" id="KW-0378">Hydrolase</keyword>
<dbReference type="CDD" id="cd00077">
    <property type="entry name" value="HDc"/>
    <property type="match status" value="1"/>
</dbReference>
<dbReference type="PANTHER" id="PTHR43155:SF2">
    <property type="entry name" value="CYCLIC DI-GMP PHOSPHODIESTERASE PA4108"/>
    <property type="match status" value="1"/>
</dbReference>
<dbReference type="EMBL" id="VSSQ01080409">
    <property type="protein sequence ID" value="MPN29623.1"/>
    <property type="molecule type" value="Genomic_DNA"/>
</dbReference>
<name>A0A645H179_9ZZZZ</name>
<comment type="caution">
    <text evidence="2">The sequence shown here is derived from an EMBL/GenBank/DDBJ whole genome shotgun (WGS) entry which is preliminary data.</text>
</comment>
<evidence type="ECO:0000313" key="2">
    <source>
        <dbReference type="EMBL" id="MPN29623.1"/>
    </source>
</evidence>
<dbReference type="GO" id="GO:0016787">
    <property type="term" value="F:hydrolase activity"/>
    <property type="evidence" value="ECO:0007669"/>
    <property type="project" value="UniProtKB-KW"/>
</dbReference>
<evidence type="ECO:0000259" key="1">
    <source>
        <dbReference type="PROSITE" id="PS51832"/>
    </source>
</evidence>
<dbReference type="AlphaFoldDB" id="A0A645H179"/>
<gene>
    <name evidence="2" type="ORF">SDC9_177076</name>
</gene>
<dbReference type="InterPro" id="IPR003607">
    <property type="entry name" value="HD/PDEase_dom"/>
</dbReference>
<dbReference type="PANTHER" id="PTHR43155">
    <property type="entry name" value="CYCLIC DI-GMP PHOSPHODIESTERASE PA4108-RELATED"/>
    <property type="match status" value="1"/>
</dbReference>
<accession>A0A645H179</accession>
<proteinExistence type="predicted"/>
<protein>
    <submittedName>
        <fullName evidence="2">Cyclic di-GMP phosphodiesterase</fullName>
        <ecNumber evidence="2">3.1.4.-</ecNumber>
    </submittedName>
</protein>
<dbReference type="EC" id="3.1.4.-" evidence="2"/>
<sequence length="211" mass="23417">MNYKGEKLRRLTLSALIHDIGKLDIPEEILNKPGALSSEEFEIIRTHPAKGVARSADLLLPESVLTAILQHHERWNGSGYPQGLAGLDISTSAQIMAVADVFDALITDRPYHAPLPPYHALEILFKGCGTDFSPEVLKALFCMIQLYPPDSFVTLNSGEAGIVLRFTYPNLTQPKIQVLFDPFGNPVEKELIIDLAEDPSRYICTMHHRVG</sequence>